<dbReference type="Proteomes" id="UP000516437">
    <property type="component" value="Chromosome 2"/>
</dbReference>
<accession>A0A6A1WAX0</accession>
<dbReference type="InterPro" id="IPR007608">
    <property type="entry name" value="Senescence_reg_S40"/>
</dbReference>
<dbReference type="PANTHER" id="PTHR33083:SF123">
    <property type="entry name" value="EXPRESSED PROTEIN"/>
    <property type="match status" value="1"/>
</dbReference>
<dbReference type="PANTHER" id="PTHR33083">
    <property type="entry name" value="EXPRESSED PROTEIN"/>
    <property type="match status" value="1"/>
</dbReference>
<dbReference type="Pfam" id="PF04520">
    <property type="entry name" value="Senescence_reg"/>
    <property type="match status" value="1"/>
</dbReference>
<evidence type="ECO:0000256" key="1">
    <source>
        <dbReference type="ARBA" id="ARBA00034773"/>
    </source>
</evidence>
<dbReference type="GO" id="GO:0010150">
    <property type="term" value="P:leaf senescence"/>
    <property type="evidence" value="ECO:0007669"/>
    <property type="project" value="UniProtKB-ARBA"/>
</dbReference>
<keyword evidence="3" id="KW-1185">Reference proteome</keyword>
<proteinExistence type="inferred from homology"/>
<evidence type="ECO:0000313" key="3">
    <source>
        <dbReference type="Proteomes" id="UP000516437"/>
    </source>
</evidence>
<organism evidence="2 3">
    <name type="scientific">Morella rubra</name>
    <name type="common">Chinese bayberry</name>
    <dbReference type="NCBI Taxonomy" id="262757"/>
    <lineage>
        <taxon>Eukaryota</taxon>
        <taxon>Viridiplantae</taxon>
        <taxon>Streptophyta</taxon>
        <taxon>Embryophyta</taxon>
        <taxon>Tracheophyta</taxon>
        <taxon>Spermatophyta</taxon>
        <taxon>Magnoliopsida</taxon>
        <taxon>eudicotyledons</taxon>
        <taxon>Gunneridae</taxon>
        <taxon>Pentapetalae</taxon>
        <taxon>rosids</taxon>
        <taxon>fabids</taxon>
        <taxon>Fagales</taxon>
        <taxon>Myricaceae</taxon>
        <taxon>Morella</taxon>
    </lineage>
</organism>
<dbReference type="OrthoDB" id="672058at2759"/>
<reference evidence="2 3" key="1">
    <citation type="journal article" date="2019" name="Plant Biotechnol. J.">
        <title>The red bayberry genome and genetic basis of sex determination.</title>
        <authorList>
            <person name="Jia H.M."/>
            <person name="Jia H.J."/>
            <person name="Cai Q.L."/>
            <person name="Wang Y."/>
            <person name="Zhao H.B."/>
            <person name="Yang W.F."/>
            <person name="Wang G.Y."/>
            <person name="Li Y.H."/>
            <person name="Zhan D.L."/>
            <person name="Shen Y.T."/>
            <person name="Niu Q.F."/>
            <person name="Chang L."/>
            <person name="Qiu J."/>
            <person name="Zhao L."/>
            <person name="Xie H.B."/>
            <person name="Fu W.Y."/>
            <person name="Jin J."/>
            <person name="Li X.W."/>
            <person name="Jiao Y."/>
            <person name="Zhou C.C."/>
            <person name="Tu T."/>
            <person name="Chai C.Y."/>
            <person name="Gao J.L."/>
            <person name="Fan L.J."/>
            <person name="van de Weg E."/>
            <person name="Wang J.Y."/>
            <person name="Gao Z.S."/>
        </authorList>
    </citation>
    <scope>NUCLEOTIDE SEQUENCE [LARGE SCALE GENOMIC DNA]</scope>
    <source>
        <tissue evidence="2">Leaves</tissue>
    </source>
</reference>
<sequence>MPREIEEFQESDVIYHDNDHLRHYHHRLDDEDTFVDDREMAHQNTRVLRKNKSKISRNFEKRRARSHPVNIPDTIYRHAVSDDLEEALDDAEMVPPHVIIDRRITRQMSSVFITGNLKGRDLSKVRNSILRMTGFLET</sequence>
<protein>
    <submittedName>
        <fullName evidence="2">Uncharacterized protein</fullName>
    </submittedName>
</protein>
<comment type="similarity">
    <text evidence="1">Belongs to the senescence regulator S40 family.</text>
</comment>
<dbReference type="AlphaFoldDB" id="A0A6A1WAX0"/>
<name>A0A6A1WAX0_9ROSI</name>
<evidence type="ECO:0000313" key="2">
    <source>
        <dbReference type="EMBL" id="KAB1221466.1"/>
    </source>
</evidence>
<comment type="caution">
    <text evidence="2">The sequence shown here is derived from an EMBL/GenBank/DDBJ whole genome shotgun (WGS) entry which is preliminary data.</text>
</comment>
<gene>
    <name evidence="2" type="ORF">CJ030_MR2G007589</name>
</gene>
<dbReference type="EMBL" id="RXIC02000020">
    <property type="protein sequence ID" value="KAB1221466.1"/>
    <property type="molecule type" value="Genomic_DNA"/>
</dbReference>